<accession>A0A8H3XK79</accession>
<dbReference type="AlphaFoldDB" id="A0A8H3XK79"/>
<sequence>MEAYFFFETIAIAIWNCPNSNNTVLKEWSFCTHCSFQLYCKTCSIKFSTVANFCSNCAVKLAQNKYDQKERFEQMQQNHLNVRNLLSSKGTDIKQNTKNTAFDSDDMRNYLLANALGSILNNSSFFKVEDIEKLKNRISLVYTKINNNETKNKQSECLESQYTIKNSKKEKSISLIEISSKEKEEKQKTNVHIKKQVNVLEQNIKKQDDVHDQNVKEQNGIQNQNEFEIIKSYPKNEKILMIW</sequence>
<protein>
    <submittedName>
        <fullName evidence="1">Uncharacterized protein</fullName>
    </submittedName>
</protein>
<reference evidence="1 2" key="1">
    <citation type="journal article" date="2019" name="Environ. Microbiol.">
        <title>At the nexus of three kingdoms: the genome of the mycorrhizal fungus Gigaspora margarita provides insights into plant, endobacterial and fungal interactions.</title>
        <authorList>
            <person name="Venice F."/>
            <person name="Ghignone S."/>
            <person name="Salvioli di Fossalunga A."/>
            <person name="Amselem J."/>
            <person name="Novero M."/>
            <person name="Xianan X."/>
            <person name="Sedzielewska Toro K."/>
            <person name="Morin E."/>
            <person name="Lipzen A."/>
            <person name="Grigoriev I.V."/>
            <person name="Henrissat B."/>
            <person name="Martin F.M."/>
            <person name="Bonfante P."/>
        </authorList>
    </citation>
    <scope>NUCLEOTIDE SEQUENCE [LARGE SCALE GENOMIC DNA]</scope>
    <source>
        <strain evidence="1 2">BEG34</strain>
    </source>
</reference>
<dbReference type="Proteomes" id="UP000439903">
    <property type="component" value="Unassembled WGS sequence"/>
</dbReference>
<name>A0A8H3XK79_GIGMA</name>
<organism evidence="1 2">
    <name type="scientific">Gigaspora margarita</name>
    <dbReference type="NCBI Taxonomy" id="4874"/>
    <lineage>
        <taxon>Eukaryota</taxon>
        <taxon>Fungi</taxon>
        <taxon>Fungi incertae sedis</taxon>
        <taxon>Mucoromycota</taxon>
        <taxon>Glomeromycotina</taxon>
        <taxon>Glomeromycetes</taxon>
        <taxon>Diversisporales</taxon>
        <taxon>Gigasporaceae</taxon>
        <taxon>Gigaspora</taxon>
    </lineage>
</organism>
<evidence type="ECO:0000313" key="2">
    <source>
        <dbReference type="Proteomes" id="UP000439903"/>
    </source>
</evidence>
<dbReference type="EMBL" id="WTPW01000907">
    <property type="protein sequence ID" value="KAF0470228.1"/>
    <property type="molecule type" value="Genomic_DNA"/>
</dbReference>
<keyword evidence="2" id="KW-1185">Reference proteome</keyword>
<proteinExistence type="predicted"/>
<gene>
    <name evidence="1" type="ORF">F8M41_025419</name>
</gene>
<comment type="caution">
    <text evidence="1">The sequence shown here is derived from an EMBL/GenBank/DDBJ whole genome shotgun (WGS) entry which is preliminary data.</text>
</comment>
<evidence type="ECO:0000313" key="1">
    <source>
        <dbReference type="EMBL" id="KAF0470228.1"/>
    </source>
</evidence>